<dbReference type="OMA" id="CHPYKYD"/>
<evidence type="ECO:0000256" key="1">
    <source>
        <dbReference type="SAM" id="MobiDB-lite"/>
    </source>
</evidence>
<protein>
    <submittedName>
        <fullName evidence="2">Predicted protein</fullName>
    </submittedName>
</protein>
<evidence type="ECO:0000313" key="3">
    <source>
        <dbReference type="Proteomes" id="UP000006671"/>
    </source>
</evidence>
<dbReference type="VEuPathDB" id="AmoebaDB:NAEGRDRAFT_78974"/>
<feature type="region of interest" description="Disordered" evidence="1">
    <location>
        <begin position="185"/>
        <end position="262"/>
    </location>
</feature>
<evidence type="ECO:0000313" key="2">
    <source>
        <dbReference type="EMBL" id="EFC47004.1"/>
    </source>
</evidence>
<feature type="compositionally biased region" description="Polar residues" evidence="1">
    <location>
        <begin position="189"/>
        <end position="212"/>
    </location>
</feature>
<dbReference type="EMBL" id="GG738856">
    <property type="protein sequence ID" value="EFC47004.1"/>
    <property type="molecule type" value="Genomic_DNA"/>
</dbReference>
<organism evidence="3">
    <name type="scientific">Naegleria gruberi</name>
    <name type="common">Amoeba</name>
    <dbReference type="NCBI Taxonomy" id="5762"/>
    <lineage>
        <taxon>Eukaryota</taxon>
        <taxon>Discoba</taxon>
        <taxon>Heterolobosea</taxon>
        <taxon>Tetramitia</taxon>
        <taxon>Eutetramitia</taxon>
        <taxon>Vahlkampfiidae</taxon>
        <taxon>Naegleria</taxon>
    </lineage>
</organism>
<dbReference type="Proteomes" id="UP000006671">
    <property type="component" value="Unassembled WGS sequence"/>
</dbReference>
<dbReference type="KEGG" id="ngr:NAEGRDRAFT_78974"/>
<dbReference type="InParanoid" id="D2V894"/>
<sequence>MISNTQLNTSQNILDDEDFLSNYADDFLFDDITTSDDQQQQQTNEQQNTNNKNLIVVLKQAKGRDDQFESVFPPSLLCHPYKYDLKVTGELENNQQAKLNLNLVDAETLTVPNVTLPNKKIVEGVSVEQIEEVGPNERIIRFTFNLCSFHFKRRPFKLELTQVIGTTSKRLFLSNSFQTFARRREHHQSFNSTKTSNSDKQQTQSNAPLTPDSSSNSSNSTLMQSPKMEKKGVKRSISSVSTTHYPINKTRNVAPTSPSSSMGSPTILNPHFAAQFPIVYPAMYHPDMSQQFALQYAPKMQMPLFVPPQWAAYPTNTMVFGSPHTSPVSPPSNAIPQQEKSNDILGTLITGDCSDKKAYMKKEQKIIHHTPLNFVHAIPTAPVMETSERASIAIQFLQSLTPVERQTVSMFMHGSQAL</sequence>
<proteinExistence type="predicted"/>
<dbReference type="RefSeq" id="XP_002679748.1">
    <property type="nucleotide sequence ID" value="XM_002679702.1"/>
</dbReference>
<dbReference type="GeneID" id="8861317"/>
<dbReference type="AlphaFoldDB" id="D2V894"/>
<reference evidence="2 3" key="1">
    <citation type="journal article" date="2010" name="Cell">
        <title>The genome of Naegleria gruberi illuminates early eukaryotic versatility.</title>
        <authorList>
            <person name="Fritz-Laylin L.K."/>
            <person name="Prochnik S.E."/>
            <person name="Ginger M.L."/>
            <person name="Dacks J.B."/>
            <person name="Carpenter M.L."/>
            <person name="Field M.C."/>
            <person name="Kuo A."/>
            <person name="Paredez A."/>
            <person name="Chapman J."/>
            <person name="Pham J."/>
            <person name="Shu S."/>
            <person name="Neupane R."/>
            <person name="Cipriano M."/>
            <person name="Mancuso J."/>
            <person name="Tu H."/>
            <person name="Salamov A."/>
            <person name="Lindquist E."/>
            <person name="Shapiro H."/>
            <person name="Lucas S."/>
            <person name="Grigoriev I.V."/>
            <person name="Cande W.Z."/>
            <person name="Fulton C."/>
            <person name="Rokhsar D.S."/>
            <person name="Dawson S.C."/>
        </authorList>
    </citation>
    <scope>NUCLEOTIDE SEQUENCE [LARGE SCALE GENOMIC DNA]</scope>
    <source>
        <strain evidence="2 3">NEG-M</strain>
    </source>
</reference>
<name>D2V894_NAEGR</name>
<keyword evidence="3" id="KW-1185">Reference proteome</keyword>
<gene>
    <name evidence="2" type="ORF">NAEGRDRAFT_78974</name>
</gene>
<feature type="compositionally biased region" description="Polar residues" evidence="1">
    <location>
        <begin position="236"/>
        <end position="254"/>
    </location>
</feature>
<accession>D2V894</accession>
<dbReference type="OrthoDB" id="10334610at2759"/>